<sequence length="204" mass="23693">MPYEINAAKLRIELAGIEPLIWRELIVPTDWSLDKMHLVLQAAFSWTESHLHEFLIGGLRFGDPELLFHDFDDQKVFDSSEVRLSDFVRQDPSFTYIYDFGDYWQHRVTFLDWLTLDPVPKHARCVAGARAAPPEGVGGTTGYDGFLEAISDPAHEEHADFLRWAGGHFDPEWFDLDLVNKDLRNTFRSNVRRRLHQPKPRKSE</sequence>
<accession>A0A2W7PW12</accession>
<dbReference type="Proteomes" id="UP000249364">
    <property type="component" value="Unassembled WGS sequence"/>
</dbReference>
<dbReference type="PANTHER" id="PTHR41878:SF1">
    <property type="entry name" value="TNPR PROTEIN"/>
    <property type="match status" value="1"/>
</dbReference>
<dbReference type="EMBL" id="QKZQ01000019">
    <property type="protein sequence ID" value="PZX37990.1"/>
    <property type="molecule type" value="Genomic_DNA"/>
</dbReference>
<reference evidence="2 3" key="1">
    <citation type="submission" date="2018-06" db="EMBL/GenBank/DDBJ databases">
        <title>Genomic Encyclopedia of Archaeal and Bacterial Type Strains, Phase II (KMG-II): from individual species to whole genera.</title>
        <authorList>
            <person name="Goeker M."/>
        </authorList>
    </citation>
    <scope>NUCLEOTIDE SEQUENCE [LARGE SCALE GENOMIC DNA]</scope>
    <source>
        <strain evidence="2 3">DSM 13087</strain>
    </source>
</reference>
<dbReference type="Gene3D" id="3.10.290.30">
    <property type="entry name" value="MM3350-like"/>
    <property type="match status" value="1"/>
</dbReference>
<feature type="domain" description="Plasmid pRiA4b Orf3-like" evidence="1">
    <location>
        <begin position="7"/>
        <end position="177"/>
    </location>
</feature>
<evidence type="ECO:0000259" key="1">
    <source>
        <dbReference type="Pfam" id="PF07929"/>
    </source>
</evidence>
<dbReference type="AlphaFoldDB" id="A0A2W7PW12"/>
<evidence type="ECO:0000313" key="2">
    <source>
        <dbReference type="EMBL" id="PZX37990.1"/>
    </source>
</evidence>
<dbReference type="InterPro" id="IPR024047">
    <property type="entry name" value="MM3350-like_sf"/>
</dbReference>
<dbReference type="SUPFAM" id="SSF159941">
    <property type="entry name" value="MM3350-like"/>
    <property type="match status" value="1"/>
</dbReference>
<dbReference type="RefSeq" id="WP_111361415.1">
    <property type="nucleotide sequence ID" value="NZ_QKZQ01000019.1"/>
</dbReference>
<proteinExistence type="predicted"/>
<protein>
    <submittedName>
        <fullName evidence="2">PRiA4b ORF-3-like protein</fullName>
    </submittedName>
</protein>
<dbReference type="PANTHER" id="PTHR41878">
    <property type="entry name" value="LEXA REPRESSOR-RELATED"/>
    <property type="match status" value="1"/>
</dbReference>
<dbReference type="InterPro" id="IPR012912">
    <property type="entry name" value="Plasmid_pRiA4b_Orf3-like"/>
</dbReference>
<gene>
    <name evidence="2" type="ORF">LY56_03120</name>
</gene>
<name>A0A2W7PW12_9RHOB</name>
<keyword evidence="3" id="KW-1185">Reference proteome</keyword>
<dbReference type="OrthoDB" id="9816539at2"/>
<evidence type="ECO:0000313" key="3">
    <source>
        <dbReference type="Proteomes" id="UP000249364"/>
    </source>
</evidence>
<organism evidence="2 3">
    <name type="scientific">Roseinatronobacter thiooxidans</name>
    <dbReference type="NCBI Taxonomy" id="121821"/>
    <lineage>
        <taxon>Bacteria</taxon>
        <taxon>Pseudomonadati</taxon>
        <taxon>Pseudomonadota</taxon>
        <taxon>Alphaproteobacteria</taxon>
        <taxon>Rhodobacterales</taxon>
        <taxon>Paracoccaceae</taxon>
        <taxon>Roseinatronobacter</taxon>
    </lineage>
</organism>
<dbReference type="Pfam" id="PF07929">
    <property type="entry name" value="PRiA4_ORF3"/>
    <property type="match status" value="1"/>
</dbReference>
<comment type="caution">
    <text evidence="2">The sequence shown here is derived from an EMBL/GenBank/DDBJ whole genome shotgun (WGS) entry which is preliminary data.</text>
</comment>